<gene>
    <name evidence="10" type="ORF">D2E76_07440</name>
    <name evidence="8" type="ORF">ERS075527_02199</name>
    <name evidence="9" type="ORF">ERS075579_04222</name>
</gene>
<dbReference type="RefSeq" id="WP_005063067.1">
    <property type="nucleotide sequence ID" value="NZ_AP022621.1"/>
</dbReference>
<evidence type="ECO:0000313" key="9">
    <source>
        <dbReference type="EMBL" id="CPV67583.1"/>
    </source>
</evidence>
<accession>A0A0U0XZL3</accession>
<feature type="domain" description="Lipopolysaccharide assembly protein A" evidence="7">
    <location>
        <begin position="72"/>
        <end position="123"/>
    </location>
</feature>
<dbReference type="PATRIC" id="fig|36809.44.peg.4359"/>
<evidence type="ECO:0000256" key="3">
    <source>
        <dbReference type="ARBA" id="ARBA00022989"/>
    </source>
</evidence>
<keyword evidence="1" id="KW-1003">Cell membrane</keyword>
<evidence type="ECO:0000256" key="2">
    <source>
        <dbReference type="ARBA" id="ARBA00022692"/>
    </source>
</evidence>
<evidence type="ECO:0000313" key="11">
    <source>
        <dbReference type="Proteomes" id="UP000038487"/>
    </source>
</evidence>
<dbReference type="EMBL" id="CSWP01000010">
    <property type="protein sequence ID" value="CPV67583.1"/>
    <property type="molecule type" value="Genomic_DNA"/>
</dbReference>
<evidence type="ECO:0000256" key="6">
    <source>
        <dbReference type="SAM" id="Phobius"/>
    </source>
</evidence>
<dbReference type="Proteomes" id="UP000045782">
    <property type="component" value="Unassembled WGS sequence"/>
</dbReference>
<sequence>MTSDPGTTPDSPVVDSSTEIPVGEQAPLPAKSGSAKPKKKEDAVTRTRAAATWTGVILGLLILILLLIFITQNMNTVTTTFLVWHLNLPLGVTVLIAAVAGALLTALVGIVRIVQLRRAAKKNLRA</sequence>
<keyword evidence="4 6" id="KW-0472">Membrane</keyword>
<dbReference type="InterPro" id="IPR010445">
    <property type="entry name" value="LapA_dom"/>
</dbReference>
<evidence type="ECO:0000259" key="7">
    <source>
        <dbReference type="Pfam" id="PF06305"/>
    </source>
</evidence>
<protein>
    <submittedName>
        <fullName evidence="10">DUF1049 domain-containing protein</fullName>
    </submittedName>
</protein>
<proteinExistence type="predicted"/>
<dbReference type="Proteomes" id="UP000284557">
    <property type="component" value="Unassembled WGS sequence"/>
</dbReference>
<evidence type="ECO:0000313" key="8">
    <source>
        <dbReference type="EMBL" id="CPT27863.1"/>
    </source>
</evidence>
<reference evidence="10 13" key="3">
    <citation type="submission" date="2018-08" db="EMBL/GenBank/DDBJ databases">
        <title>Linezolid Resistance in Mycobacterium abscessus: MIC Distribution and Comprehensive Investigation of Resistance Mechanisms.</title>
        <authorList>
            <person name="Ye M."/>
            <person name="Xu L."/>
            <person name="Zou Y."/>
            <person name="Li B."/>
            <person name="Guo Q."/>
            <person name="Zhang Y."/>
            <person name="Zhan M."/>
            <person name="Xu B."/>
            <person name="Yu F."/>
            <person name="Zhang Z."/>
            <person name="Chu H."/>
        </authorList>
    </citation>
    <scope>NUCLEOTIDE SEQUENCE [LARGE SCALE GENOMIC DNA]</scope>
    <source>
        <strain evidence="10 13">G143</strain>
    </source>
</reference>
<evidence type="ECO:0000256" key="1">
    <source>
        <dbReference type="ARBA" id="ARBA00022475"/>
    </source>
</evidence>
<evidence type="ECO:0000313" key="13">
    <source>
        <dbReference type="Proteomes" id="UP000284557"/>
    </source>
</evidence>
<name>A0A0U0XZL3_9MYCO</name>
<reference evidence="9 12" key="2">
    <citation type="submission" date="2015-03" db="EMBL/GenBank/DDBJ databases">
        <authorList>
            <person name="Murphy D."/>
        </authorList>
    </citation>
    <scope>NUCLEOTIDE SEQUENCE [LARGE SCALE GENOMIC DNA]</scope>
    <source>
        <strain evidence="9 12">PAP088</strain>
    </source>
</reference>
<feature type="compositionally biased region" description="Low complexity" evidence="5">
    <location>
        <begin position="26"/>
        <end position="35"/>
    </location>
</feature>
<feature type="transmembrane region" description="Helical" evidence="6">
    <location>
        <begin position="90"/>
        <end position="114"/>
    </location>
</feature>
<dbReference type="Pfam" id="PF06305">
    <property type="entry name" value="LapA_dom"/>
    <property type="match status" value="1"/>
</dbReference>
<dbReference type="EMBL" id="CSUW01000004">
    <property type="protein sequence ID" value="CPT27863.1"/>
    <property type="molecule type" value="Genomic_DNA"/>
</dbReference>
<dbReference type="AlphaFoldDB" id="A0A0U0XZL3"/>
<dbReference type="EMBL" id="QXBN01000004">
    <property type="protein sequence ID" value="RIT41174.1"/>
    <property type="molecule type" value="Genomic_DNA"/>
</dbReference>
<organism evidence="9 12">
    <name type="scientific">Mycobacteroides abscessus</name>
    <dbReference type="NCBI Taxonomy" id="36809"/>
    <lineage>
        <taxon>Bacteria</taxon>
        <taxon>Bacillati</taxon>
        <taxon>Actinomycetota</taxon>
        <taxon>Actinomycetes</taxon>
        <taxon>Mycobacteriales</taxon>
        <taxon>Mycobacteriaceae</taxon>
        <taxon>Mycobacteroides</taxon>
    </lineage>
</organism>
<evidence type="ECO:0000256" key="4">
    <source>
        <dbReference type="ARBA" id="ARBA00023136"/>
    </source>
</evidence>
<feature type="compositionally biased region" description="Polar residues" evidence="5">
    <location>
        <begin position="1"/>
        <end position="19"/>
    </location>
</feature>
<keyword evidence="2 6" id="KW-0812">Transmembrane</keyword>
<evidence type="ECO:0000256" key="5">
    <source>
        <dbReference type="SAM" id="MobiDB-lite"/>
    </source>
</evidence>
<evidence type="ECO:0000313" key="12">
    <source>
        <dbReference type="Proteomes" id="UP000045782"/>
    </source>
</evidence>
<dbReference type="Proteomes" id="UP000038487">
    <property type="component" value="Unassembled WGS sequence"/>
</dbReference>
<keyword evidence="3 6" id="KW-1133">Transmembrane helix</keyword>
<feature type="transmembrane region" description="Helical" evidence="6">
    <location>
        <begin position="49"/>
        <end position="70"/>
    </location>
</feature>
<feature type="region of interest" description="Disordered" evidence="5">
    <location>
        <begin position="1"/>
        <end position="44"/>
    </location>
</feature>
<dbReference type="OMA" id="WHWTLPL"/>
<evidence type="ECO:0000313" key="10">
    <source>
        <dbReference type="EMBL" id="RIT41174.1"/>
    </source>
</evidence>
<dbReference type="GeneID" id="93377199"/>
<reference evidence="8 11" key="1">
    <citation type="submission" date="2015-03" db="EMBL/GenBank/DDBJ databases">
        <authorList>
            <consortium name="Pathogen Informatics"/>
            <person name="Murphy D."/>
        </authorList>
    </citation>
    <scope>NUCLEOTIDE SEQUENCE [LARGE SCALE GENOMIC DNA]</scope>
    <source>
        <strain evidence="8 11">PAP036</strain>
    </source>
</reference>
<dbReference type="GO" id="GO:0005886">
    <property type="term" value="C:plasma membrane"/>
    <property type="evidence" value="ECO:0007669"/>
    <property type="project" value="InterPro"/>
</dbReference>